<comment type="caution">
    <text evidence="1">The sequence shown here is derived from an EMBL/GenBank/DDBJ whole genome shotgun (WGS) entry which is preliminary data.</text>
</comment>
<organism evidence="1 2">
    <name type="scientific">Thiohalophilus thiocyanatoxydans</name>
    <dbReference type="NCBI Taxonomy" id="381308"/>
    <lineage>
        <taxon>Bacteria</taxon>
        <taxon>Pseudomonadati</taxon>
        <taxon>Pseudomonadota</taxon>
        <taxon>Gammaproteobacteria</taxon>
        <taxon>Thiohalomonadales</taxon>
        <taxon>Thiohalophilaceae</taxon>
        <taxon>Thiohalophilus</taxon>
    </lineage>
</organism>
<dbReference type="Proteomes" id="UP000294914">
    <property type="component" value="Unassembled WGS sequence"/>
</dbReference>
<dbReference type="EMBL" id="SOQX01000008">
    <property type="protein sequence ID" value="TDX99326.1"/>
    <property type="molecule type" value="Genomic_DNA"/>
</dbReference>
<evidence type="ECO:0008006" key="3">
    <source>
        <dbReference type="Google" id="ProtNLM"/>
    </source>
</evidence>
<sequence>MPRKPRFFLPDVPVHVVQRGHSREPVFFEDGDYLAYRHWLLEAVRRYSCEIKGVKALYKSKGSKPFTERPGLANFYL</sequence>
<dbReference type="GO" id="GO:0004803">
    <property type="term" value="F:transposase activity"/>
    <property type="evidence" value="ECO:0007669"/>
    <property type="project" value="InterPro"/>
</dbReference>
<dbReference type="AlphaFoldDB" id="A0A4R8IP94"/>
<evidence type="ECO:0000313" key="2">
    <source>
        <dbReference type="Proteomes" id="UP000294914"/>
    </source>
</evidence>
<dbReference type="SUPFAM" id="SSF143422">
    <property type="entry name" value="Transposase IS200-like"/>
    <property type="match status" value="1"/>
</dbReference>
<gene>
    <name evidence="1" type="ORF">EDC23_2539</name>
</gene>
<keyword evidence="2" id="KW-1185">Reference proteome</keyword>
<dbReference type="GO" id="GO:0006313">
    <property type="term" value="P:DNA transposition"/>
    <property type="evidence" value="ECO:0007669"/>
    <property type="project" value="InterPro"/>
</dbReference>
<accession>A0A4R8IP94</accession>
<dbReference type="InterPro" id="IPR036515">
    <property type="entry name" value="Transposase_17_sf"/>
</dbReference>
<reference evidence="1 2" key="1">
    <citation type="submission" date="2019-03" db="EMBL/GenBank/DDBJ databases">
        <title>Genomic Encyclopedia of Type Strains, Phase IV (KMG-IV): sequencing the most valuable type-strain genomes for metagenomic binning, comparative biology and taxonomic classification.</title>
        <authorList>
            <person name="Goeker M."/>
        </authorList>
    </citation>
    <scope>NUCLEOTIDE SEQUENCE [LARGE SCALE GENOMIC DNA]</scope>
    <source>
        <strain evidence="1 2">DSM 16326</strain>
    </source>
</reference>
<name>A0A4R8IP94_9GAMM</name>
<proteinExistence type="predicted"/>
<dbReference type="GO" id="GO:0003677">
    <property type="term" value="F:DNA binding"/>
    <property type="evidence" value="ECO:0007669"/>
    <property type="project" value="InterPro"/>
</dbReference>
<protein>
    <recommendedName>
        <fullName evidence="3">Transposase</fullName>
    </recommendedName>
</protein>
<evidence type="ECO:0000313" key="1">
    <source>
        <dbReference type="EMBL" id="TDX99326.1"/>
    </source>
</evidence>